<comment type="similarity">
    <text evidence="12 13">Belongs to the DnaG primase family.</text>
</comment>
<feature type="domain" description="Toprim" evidence="16">
    <location>
        <begin position="256"/>
        <end position="337"/>
    </location>
</feature>
<dbReference type="EC" id="2.7.7.101" evidence="12"/>
<dbReference type="PIRSF" id="PIRSF002811">
    <property type="entry name" value="DnaG"/>
    <property type="match status" value="1"/>
</dbReference>
<dbReference type="Gene3D" id="3.90.580.10">
    <property type="entry name" value="Zinc finger, CHC2-type domain"/>
    <property type="match status" value="1"/>
</dbReference>
<name>A0A3S8RMP6_9FIRM</name>
<dbReference type="Pfam" id="PF13155">
    <property type="entry name" value="Toprim_2"/>
    <property type="match status" value="1"/>
</dbReference>
<dbReference type="InterPro" id="IPR050219">
    <property type="entry name" value="DnaG_primase"/>
</dbReference>
<evidence type="ECO:0000256" key="4">
    <source>
        <dbReference type="ARBA" id="ARBA00022695"/>
    </source>
</evidence>
<feature type="zinc finger region" description="CHC2-type" evidence="12 14">
    <location>
        <begin position="39"/>
        <end position="63"/>
    </location>
</feature>
<accession>A0A3S8RMP6</accession>
<keyword evidence="9" id="KW-0460">Magnesium</keyword>
<keyword evidence="4 12" id="KW-0548">Nucleotidyltransferase</keyword>
<dbReference type="GO" id="GO:1990077">
    <property type="term" value="C:primosome complex"/>
    <property type="evidence" value="ECO:0007669"/>
    <property type="project" value="UniProtKB-KW"/>
</dbReference>
<evidence type="ECO:0000256" key="13">
    <source>
        <dbReference type="PIRNR" id="PIRNR002811"/>
    </source>
</evidence>
<keyword evidence="3 12" id="KW-0808">Transferase</keyword>
<dbReference type="GO" id="GO:0006269">
    <property type="term" value="P:DNA replication, synthesis of primer"/>
    <property type="evidence" value="ECO:0007669"/>
    <property type="project" value="UniProtKB-UniRule"/>
</dbReference>
<dbReference type="Pfam" id="PF10410">
    <property type="entry name" value="DnaB_bind"/>
    <property type="match status" value="1"/>
</dbReference>
<keyword evidence="15" id="KW-0175">Coiled coil</keyword>
<evidence type="ECO:0000256" key="9">
    <source>
        <dbReference type="ARBA" id="ARBA00022842"/>
    </source>
</evidence>
<dbReference type="FunFam" id="3.90.580.10:FF:000001">
    <property type="entry name" value="DNA primase"/>
    <property type="match status" value="1"/>
</dbReference>
<comment type="domain">
    <text evidence="12">Contains an N-terminal zinc-binding domain, a central core domain that contains the primase activity, and a C-terminal DnaB-binding domain.</text>
</comment>
<dbReference type="InterPro" id="IPR034151">
    <property type="entry name" value="TOPRIM_DnaG_bac"/>
</dbReference>
<evidence type="ECO:0000259" key="16">
    <source>
        <dbReference type="PROSITE" id="PS50880"/>
    </source>
</evidence>
<dbReference type="SUPFAM" id="SSF56731">
    <property type="entry name" value="DNA primase core"/>
    <property type="match status" value="1"/>
</dbReference>
<comment type="function">
    <text evidence="12 13">RNA polymerase that catalyzes the synthesis of short RNA molecules used as primers for DNA polymerase during DNA replication.</text>
</comment>
<dbReference type="Gene3D" id="3.40.1360.10">
    <property type="match status" value="1"/>
</dbReference>
<evidence type="ECO:0000256" key="8">
    <source>
        <dbReference type="ARBA" id="ARBA00022833"/>
    </source>
</evidence>
<dbReference type="HAMAP" id="MF_00974">
    <property type="entry name" value="DNA_primase_DnaG"/>
    <property type="match status" value="1"/>
</dbReference>
<evidence type="ECO:0000256" key="2">
    <source>
        <dbReference type="ARBA" id="ARBA00022515"/>
    </source>
</evidence>
<dbReference type="Pfam" id="PF08275">
    <property type="entry name" value="DNAG_N"/>
    <property type="match status" value="1"/>
</dbReference>
<gene>
    <name evidence="12 17" type="primary">dnaG</name>
    <name evidence="17" type="ORF">EEI45_05325</name>
</gene>
<dbReference type="Proteomes" id="UP000278804">
    <property type="component" value="Chromosome"/>
</dbReference>
<dbReference type="PROSITE" id="PS50880">
    <property type="entry name" value="TOPRIM"/>
    <property type="match status" value="1"/>
</dbReference>
<dbReference type="RefSeq" id="WP_125164422.1">
    <property type="nucleotide sequence ID" value="NZ_CP034234.1"/>
</dbReference>
<keyword evidence="11 12" id="KW-0804">Transcription</keyword>
<dbReference type="InterPro" id="IPR013264">
    <property type="entry name" value="DNAG_N"/>
</dbReference>
<evidence type="ECO:0000256" key="11">
    <source>
        <dbReference type="ARBA" id="ARBA00023163"/>
    </source>
</evidence>
<comment type="subunit">
    <text evidence="12">Monomer. Interacts with DnaB.</text>
</comment>
<dbReference type="InterPro" id="IPR037068">
    <property type="entry name" value="DNA_primase_core_N_sf"/>
</dbReference>
<dbReference type="GO" id="GO:0003677">
    <property type="term" value="F:DNA binding"/>
    <property type="evidence" value="ECO:0007669"/>
    <property type="project" value="UniProtKB-KW"/>
</dbReference>
<evidence type="ECO:0000256" key="10">
    <source>
        <dbReference type="ARBA" id="ARBA00023125"/>
    </source>
</evidence>
<dbReference type="CDD" id="cd03364">
    <property type="entry name" value="TOPRIM_DnaG_primases"/>
    <property type="match status" value="1"/>
</dbReference>
<keyword evidence="8 12" id="KW-0862">Zinc</keyword>
<keyword evidence="7 12" id="KW-0863">Zinc-finger</keyword>
<evidence type="ECO:0000256" key="15">
    <source>
        <dbReference type="SAM" id="Coils"/>
    </source>
</evidence>
<keyword evidence="5 12" id="KW-0235">DNA replication</keyword>
<keyword evidence="18" id="KW-1185">Reference proteome</keyword>
<evidence type="ECO:0000256" key="14">
    <source>
        <dbReference type="PIRSR" id="PIRSR002811-1"/>
    </source>
</evidence>
<keyword evidence="2 12" id="KW-0639">Primosome</keyword>
<dbReference type="InterPro" id="IPR006171">
    <property type="entry name" value="TOPRIM_dom"/>
</dbReference>
<dbReference type="SUPFAM" id="SSF57783">
    <property type="entry name" value="Zinc beta-ribbon"/>
    <property type="match status" value="1"/>
</dbReference>
<reference evidence="17 18" key="1">
    <citation type="journal article" date="2020" name="Int. J. Syst. Evol. Microbiol.">
        <title>Description of Erysipelothrix piscisicarius sp. nov., an emergent fish pathogen, and assessment of virulence using a tiger barb (Puntigrus tetrazona) infection model.</title>
        <authorList>
            <person name="Pomaranski E.K."/>
            <person name="Griffin M.J."/>
            <person name="Camus A.C."/>
            <person name="Armwood A.R."/>
            <person name="Shelley J."/>
            <person name="Waldbieser G.C."/>
            <person name="LaFrentz B.R."/>
            <person name="Garcia J.C."/>
            <person name="Yanong R."/>
            <person name="Soto E."/>
        </authorList>
    </citation>
    <scope>NUCLEOTIDE SEQUENCE [LARGE SCALE GENOMIC DNA]</scope>
    <source>
        <strain evidence="17 18">15TAL0474</strain>
    </source>
</reference>
<dbReference type="PANTHER" id="PTHR30313:SF2">
    <property type="entry name" value="DNA PRIMASE"/>
    <property type="match status" value="1"/>
</dbReference>
<dbReference type="InterPro" id="IPR030846">
    <property type="entry name" value="DnaG_bac"/>
</dbReference>
<dbReference type="EMBL" id="CP034234">
    <property type="protein sequence ID" value="AZK44245.1"/>
    <property type="molecule type" value="Genomic_DNA"/>
</dbReference>
<evidence type="ECO:0000313" key="17">
    <source>
        <dbReference type="EMBL" id="AZK44245.1"/>
    </source>
</evidence>
<evidence type="ECO:0000256" key="7">
    <source>
        <dbReference type="ARBA" id="ARBA00022771"/>
    </source>
</evidence>
<evidence type="ECO:0000256" key="5">
    <source>
        <dbReference type="ARBA" id="ARBA00022705"/>
    </source>
</evidence>
<dbReference type="SMART" id="SM00493">
    <property type="entry name" value="TOPRIM"/>
    <property type="match status" value="1"/>
</dbReference>
<dbReference type="NCBIfam" id="TIGR01391">
    <property type="entry name" value="dnaG"/>
    <property type="match status" value="1"/>
</dbReference>
<comment type="catalytic activity">
    <reaction evidence="12">
        <text>ssDNA + n NTP = ssDNA/pppN(pN)n-1 hybrid + (n-1) diphosphate.</text>
        <dbReference type="EC" id="2.7.7.101"/>
    </reaction>
</comment>
<feature type="coiled-coil region" evidence="15">
    <location>
        <begin position="560"/>
        <end position="587"/>
    </location>
</feature>
<evidence type="ECO:0000256" key="1">
    <source>
        <dbReference type="ARBA" id="ARBA00022478"/>
    </source>
</evidence>
<evidence type="ECO:0000256" key="12">
    <source>
        <dbReference type="HAMAP-Rule" id="MF_00974"/>
    </source>
</evidence>
<keyword evidence="10 12" id="KW-0238">DNA-binding</keyword>
<evidence type="ECO:0000256" key="6">
    <source>
        <dbReference type="ARBA" id="ARBA00022723"/>
    </source>
</evidence>
<keyword evidence="6 12" id="KW-0479">Metal-binding</keyword>
<dbReference type="SMART" id="SM00400">
    <property type="entry name" value="ZnF_CHCC"/>
    <property type="match status" value="1"/>
</dbReference>
<dbReference type="InterPro" id="IPR002694">
    <property type="entry name" value="Znf_CHC2"/>
</dbReference>
<proteinExistence type="inferred from homology"/>
<organism evidence="17 18">
    <name type="scientific">Erysipelothrix piscisicarius</name>
    <dbReference type="NCBI Taxonomy" id="2485784"/>
    <lineage>
        <taxon>Bacteria</taxon>
        <taxon>Bacillati</taxon>
        <taxon>Bacillota</taxon>
        <taxon>Erysipelotrichia</taxon>
        <taxon>Erysipelotrichales</taxon>
        <taxon>Erysipelotrichaceae</taxon>
        <taxon>Erysipelothrix</taxon>
    </lineage>
</organism>
<dbReference type="AlphaFoldDB" id="A0A3S8RMP6"/>
<dbReference type="InterPro" id="IPR036977">
    <property type="entry name" value="DNA_primase_Znf_CHC2"/>
</dbReference>
<keyword evidence="1 12" id="KW-0240">DNA-directed RNA polymerase</keyword>
<dbReference type="GO" id="GO:0005737">
    <property type="term" value="C:cytoplasm"/>
    <property type="evidence" value="ECO:0007669"/>
    <property type="project" value="TreeGrafter"/>
</dbReference>
<evidence type="ECO:0000256" key="3">
    <source>
        <dbReference type="ARBA" id="ARBA00022679"/>
    </source>
</evidence>
<dbReference type="Pfam" id="PF01807">
    <property type="entry name" value="Zn_ribbon_DnaG"/>
    <property type="match status" value="1"/>
</dbReference>
<comment type="cofactor">
    <cofactor evidence="12 13 14">
        <name>Zn(2+)</name>
        <dbReference type="ChEBI" id="CHEBI:29105"/>
    </cofactor>
    <text evidence="12 13 14">Binds 1 zinc ion per monomer.</text>
</comment>
<dbReference type="GO" id="GO:0003899">
    <property type="term" value="F:DNA-directed RNA polymerase activity"/>
    <property type="evidence" value="ECO:0007669"/>
    <property type="project" value="UniProtKB-UniRule"/>
</dbReference>
<dbReference type="InterPro" id="IPR019475">
    <property type="entry name" value="DNA_primase_DnaB-bd"/>
</dbReference>
<dbReference type="PANTHER" id="PTHR30313">
    <property type="entry name" value="DNA PRIMASE"/>
    <property type="match status" value="1"/>
</dbReference>
<sequence length="587" mass="67166">MKRMPEELINDIRAKTDIVDTISRYMTLSKKSKNYWGVCPFHDDNNPSMSVSPDRQIYKCFVCGAGGNVFSFVKDFEKIGFIDAVVKTASFIDVDVSEYEQQNIAPIDNEKLKLFQALDETQKFTEFQLYTKAGKDALSKLEARGYSMELIKKFGIGVAFGDNQLSKYLLAKGFNEKELVDADLVRVSERGVEDVFYQRIMFPIYDRHGRVIAFSARALNDDNKVKYINTSETRLYTKGLTVYNIHNAKDAARKQDFILVAEGVTDTIAFTKSGFDNTVSLLGVACTNEQIQMLKQCSSNIVLAFDGDRAGLEATYQVGLKLRKAHCTVTVWYNDTGLDPDECIREFGIERVQKGVADRINWLDFLMSYGIGNYGLDSFDNRKRVVQFMIDHLKDEDELEQSYYLKKLSDKTNFEYSVLSQQLNARSLSLERDTHRIPNNVDHAMEFNVKIPERAILRQMLISKEAAYLYRDQLGFLVSDLATDFALIILDCYRNQEVIEIADILSLNISDKMKKFAIDIESSDLLHGYNRASMEQNINLIRDHLVVMGVHDMKGRVLQQDKIDDQAALLEEAIKQLRNKNKREGEH</sequence>
<dbReference type="InterPro" id="IPR006295">
    <property type="entry name" value="DNA_primase_DnaG"/>
</dbReference>
<protein>
    <recommendedName>
        <fullName evidence="12 13">DNA primase</fullName>
        <ecNumber evidence="12">2.7.7.101</ecNumber>
    </recommendedName>
</protein>
<dbReference type="KEGG" id="eri:EEI45_05325"/>
<dbReference type="Gene3D" id="3.90.980.10">
    <property type="entry name" value="DNA primase, catalytic core, N-terminal domain"/>
    <property type="match status" value="1"/>
</dbReference>
<dbReference type="GO" id="GO:0008270">
    <property type="term" value="F:zinc ion binding"/>
    <property type="evidence" value="ECO:0007669"/>
    <property type="project" value="UniProtKB-UniRule"/>
</dbReference>
<dbReference type="GO" id="GO:0000428">
    <property type="term" value="C:DNA-directed RNA polymerase complex"/>
    <property type="evidence" value="ECO:0007669"/>
    <property type="project" value="UniProtKB-KW"/>
</dbReference>
<evidence type="ECO:0000313" key="18">
    <source>
        <dbReference type="Proteomes" id="UP000278804"/>
    </source>
</evidence>